<reference evidence="3" key="1">
    <citation type="submission" date="2018-11" db="EMBL/GenBank/DDBJ databases">
        <title>Complete genome sequence of Paenibacillus sp. ML311-T8.</title>
        <authorList>
            <person name="Nam Y.-D."/>
            <person name="Kang J."/>
            <person name="Chung W.-H."/>
            <person name="Park Y.S."/>
        </authorList>
    </citation>
    <scope>NUCLEOTIDE SEQUENCE [LARGE SCALE GENOMIC DNA]</scope>
    <source>
        <strain evidence="3">ML311-T8</strain>
    </source>
</reference>
<keyword evidence="1" id="KW-0812">Transmembrane</keyword>
<gene>
    <name evidence="2" type="ORF">EHS13_24330</name>
</gene>
<dbReference type="EMBL" id="CP034235">
    <property type="protein sequence ID" value="QGQ97792.1"/>
    <property type="molecule type" value="Genomic_DNA"/>
</dbReference>
<sequence length="183" mass="20515">MSKNEYLKELGQLLKAIPLQDRNELLADYSEHFTSALEAGKQESEIIEALGNPKTIAKEIIADFNMQRINKRFSLVNVANATFAIISLGFLNLVIVLGPLIGFIAVLVALVVVALVLIIAAPIGMIYSLGFSKELLQNSFLILMSISIGVLLSIGLFYLIKWLYKLFIRYLQFNLQVVRRNNR</sequence>
<dbReference type="AlphaFoldDB" id="A0A6B8RQ18"/>
<evidence type="ECO:0000313" key="3">
    <source>
        <dbReference type="Proteomes" id="UP000426246"/>
    </source>
</evidence>
<evidence type="ECO:0000313" key="2">
    <source>
        <dbReference type="EMBL" id="QGQ97792.1"/>
    </source>
</evidence>
<organism evidence="2 3">
    <name type="scientific">Paenibacillus psychroresistens</name>
    <dbReference type="NCBI Taxonomy" id="1778678"/>
    <lineage>
        <taxon>Bacteria</taxon>
        <taxon>Bacillati</taxon>
        <taxon>Bacillota</taxon>
        <taxon>Bacilli</taxon>
        <taxon>Bacillales</taxon>
        <taxon>Paenibacillaceae</taxon>
        <taxon>Paenibacillus</taxon>
    </lineage>
</organism>
<keyword evidence="3" id="KW-1185">Reference proteome</keyword>
<keyword evidence="1" id="KW-0472">Membrane</keyword>
<dbReference type="KEGG" id="ppsc:EHS13_24330"/>
<dbReference type="RefSeq" id="WP_155702892.1">
    <property type="nucleotide sequence ID" value="NZ_CP034235.1"/>
</dbReference>
<name>A0A6B8RQ18_9BACL</name>
<keyword evidence="1" id="KW-1133">Transmembrane helix</keyword>
<dbReference type="Proteomes" id="UP000426246">
    <property type="component" value="Chromosome"/>
</dbReference>
<dbReference type="OrthoDB" id="9804829at2"/>
<protein>
    <submittedName>
        <fullName evidence="2">DUF1700 domain-containing protein</fullName>
    </submittedName>
</protein>
<proteinExistence type="predicted"/>
<feature type="transmembrane region" description="Helical" evidence="1">
    <location>
        <begin position="139"/>
        <end position="160"/>
    </location>
</feature>
<dbReference type="Pfam" id="PF22564">
    <property type="entry name" value="HAAS"/>
    <property type="match status" value="1"/>
</dbReference>
<evidence type="ECO:0000256" key="1">
    <source>
        <dbReference type="SAM" id="Phobius"/>
    </source>
</evidence>
<accession>A0A6B8RQ18</accession>
<feature type="transmembrane region" description="Helical" evidence="1">
    <location>
        <begin position="75"/>
        <end position="95"/>
    </location>
</feature>
<feature type="transmembrane region" description="Helical" evidence="1">
    <location>
        <begin position="101"/>
        <end position="127"/>
    </location>
</feature>